<evidence type="ECO:0000313" key="4">
    <source>
        <dbReference type="Proteomes" id="UP001140453"/>
    </source>
</evidence>
<feature type="domain" description="Heterokaryon incompatibility" evidence="2">
    <location>
        <begin position="128"/>
        <end position="280"/>
    </location>
</feature>
<dbReference type="AlphaFoldDB" id="A0A9W8YIM1"/>
<feature type="region of interest" description="Disordered" evidence="1">
    <location>
        <begin position="1"/>
        <end position="34"/>
    </location>
</feature>
<evidence type="ECO:0000256" key="1">
    <source>
        <dbReference type="SAM" id="MobiDB-lite"/>
    </source>
</evidence>
<sequence length="720" mass="81598">MEGNDVSSPKNEPRKPRRLRTQTARPFSYEPQVPSPRDWVLPAFTVQDLGNPATSEVGSLQSGSPGASPEVHGSKAEGPTYRALDRQSEEIRIINVRNSRQGPQGQIVCQMCASSVKETFRDNCGLPYVAVSYAWGDVKVTENIVVDGHEVAIPRSLHGALKAIINATFLTSSEVDQVSIWADYLCINQHDTEERSSQVSMMDKIYQNAHSVAIWLGAGLEAADCDMLAKEIAAIEAFSSSSEWVEHCARMDRSYLKRLLLSLALLFSRSYFQRLWVATEIFNAKRIDVYFGTQKVSWAALQEISFALQQLPARHLVDEMLPIIYTVKDTSLDHSYSDDIDMDFMSPNQILKYHGPASLGRMLANKGTGSINHDDILEYLRIGRSKLARNPHDRVYALRGLFPESMRSTIRVDYSSQVKDLYIDTVTQILFGTRRLDAIREAIHFPPHTNNEDLPSWVMDLHHRNLISSLRSRVPEDDFHADRGQVQAEFVFPDEPFKRRVQIKAIPLGTIHAIGIALNAIGRISDYLAAFTNWRAIHLHDMKWRNAESPDGSTRAEEIRHFEFCETLMMKGHLPGENVDETDSHRQELRDECYTLFASLFTHRLPEQPLDEALRSYATLTSEQCAEKRQYFQETFAENMLGRCFCITEEGNLGLGTGYMNPNDLVVVPYVCATPVILRPCRGSLVYQYIGDVYIHGYMYGKAVEEEGSGKRRAEWYVIK</sequence>
<dbReference type="PANTHER" id="PTHR24148:SF73">
    <property type="entry name" value="HET DOMAIN PROTEIN (AFU_ORTHOLOGUE AFUA_8G01020)"/>
    <property type="match status" value="1"/>
</dbReference>
<dbReference type="Pfam" id="PF26639">
    <property type="entry name" value="Het-6_barrel"/>
    <property type="match status" value="1"/>
</dbReference>
<reference evidence="3" key="1">
    <citation type="submission" date="2022-10" db="EMBL/GenBank/DDBJ databases">
        <title>Tapping the CABI collections for fungal endophytes: first genome assemblies for Collariella, Neodidymelliopsis, Ascochyta clinopodiicola, Didymella pomorum, Didymosphaeria variabile, Neocosmospora piperis and Neocucurbitaria cava.</title>
        <authorList>
            <person name="Hill R."/>
        </authorList>
    </citation>
    <scope>NUCLEOTIDE SEQUENCE</scope>
    <source>
        <strain evidence="3">IMI 355082</strain>
    </source>
</reference>
<dbReference type="EMBL" id="JAPEVB010000006">
    <property type="protein sequence ID" value="KAJ4385995.1"/>
    <property type="molecule type" value="Genomic_DNA"/>
</dbReference>
<comment type="caution">
    <text evidence="3">The sequence shown here is derived from an EMBL/GenBank/DDBJ whole genome shotgun (WGS) entry which is preliminary data.</text>
</comment>
<dbReference type="InterPro" id="IPR010730">
    <property type="entry name" value="HET"/>
</dbReference>
<evidence type="ECO:0000313" key="3">
    <source>
        <dbReference type="EMBL" id="KAJ4385995.1"/>
    </source>
</evidence>
<dbReference type="OrthoDB" id="3548654at2759"/>
<feature type="region of interest" description="Disordered" evidence="1">
    <location>
        <begin position="51"/>
        <end position="79"/>
    </location>
</feature>
<gene>
    <name evidence="3" type="ORF">N0V93_008886</name>
</gene>
<feature type="compositionally biased region" description="Polar residues" evidence="1">
    <location>
        <begin position="1"/>
        <end position="10"/>
    </location>
</feature>
<proteinExistence type="predicted"/>
<keyword evidence="4" id="KW-1185">Reference proteome</keyword>
<accession>A0A9W8YIM1</accession>
<evidence type="ECO:0000259" key="2">
    <source>
        <dbReference type="Pfam" id="PF06985"/>
    </source>
</evidence>
<dbReference type="PANTHER" id="PTHR24148">
    <property type="entry name" value="ANKYRIN REPEAT DOMAIN-CONTAINING PROTEIN 39 HOMOLOG-RELATED"/>
    <property type="match status" value="1"/>
</dbReference>
<protein>
    <recommendedName>
        <fullName evidence="2">Heterokaryon incompatibility domain-containing protein</fullName>
    </recommendedName>
</protein>
<name>A0A9W8YIM1_9PEZI</name>
<dbReference type="InterPro" id="IPR052895">
    <property type="entry name" value="HetReg/Transcr_Mod"/>
</dbReference>
<organism evidence="3 4">
    <name type="scientific">Gnomoniopsis smithogilvyi</name>
    <dbReference type="NCBI Taxonomy" id="1191159"/>
    <lineage>
        <taxon>Eukaryota</taxon>
        <taxon>Fungi</taxon>
        <taxon>Dikarya</taxon>
        <taxon>Ascomycota</taxon>
        <taxon>Pezizomycotina</taxon>
        <taxon>Sordariomycetes</taxon>
        <taxon>Sordariomycetidae</taxon>
        <taxon>Diaporthales</taxon>
        <taxon>Gnomoniaceae</taxon>
        <taxon>Gnomoniopsis</taxon>
    </lineage>
</organism>
<dbReference type="Pfam" id="PF06985">
    <property type="entry name" value="HET"/>
    <property type="match status" value="1"/>
</dbReference>
<feature type="compositionally biased region" description="Polar residues" evidence="1">
    <location>
        <begin position="52"/>
        <end position="65"/>
    </location>
</feature>
<dbReference type="Proteomes" id="UP001140453">
    <property type="component" value="Unassembled WGS sequence"/>
</dbReference>